<dbReference type="PANTHER" id="PTHR34612:SF6">
    <property type="entry name" value="GLYCOSIDE HYDROLASE 131 CATALYTIC N-TERMINAL DOMAIN-CONTAINING PROTEIN"/>
    <property type="match status" value="1"/>
</dbReference>
<dbReference type="OrthoDB" id="10273104at2759"/>
<evidence type="ECO:0000256" key="1">
    <source>
        <dbReference type="SAM" id="SignalP"/>
    </source>
</evidence>
<feature type="domain" description="Glycoside hydrolase 131 catalytic N-terminal" evidence="2">
    <location>
        <begin position="35"/>
        <end position="283"/>
    </location>
</feature>
<dbReference type="Pfam" id="PF18271">
    <property type="entry name" value="GH131_N"/>
    <property type="match status" value="1"/>
</dbReference>
<reference evidence="3" key="1">
    <citation type="submission" date="2021-07" db="EMBL/GenBank/DDBJ databases">
        <authorList>
            <person name="Durling M."/>
        </authorList>
    </citation>
    <scope>NUCLEOTIDE SEQUENCE</scope>
</reference>
<name>A0A9N9KVH1_9HELO</name>
<keyword evidence="4" id="KW-1185">Reference proteome</keyword>
<dbReference type="EMBL" id="CAJVRL010000057">
    <property type="protein sequence ID" value="CAG8954521.1"/>
    <property type="molecule type" value="Genomic_DNA"/>
</dbReference>
<dbReference type="AlphaFoldDB" id="A0A9N9KVH1"/>
<organism evidence="3 4">
    <name type="scientific">Hymenoscyphus fraxineus</name>
    <dbReference type="NCBI Taxonomy" id="746836"/>
    <lineage>
        <taxon>Eukaryota</taxon>
        <taxon>Fungi</taxon>
        <taxon>Dikarya</taxon>
        <taxon>Ascomycota</taxon>
        <taxon>Pezizomycotina</taxon>
        <taxon>Leotiomycetes</taxon>
        <taxon>Helotiales</taxon>
        <taxon>Helotiaceae</taxon>
        <taxon>Hymenoscyphus</taxon>
    </lineage>
</organism>
<evidence type="ECO:0000313" key="3">
    <source>
        <dbReference type="EMBL" id="CAG8954521.1"/>
    </source>
</evidence>
<dbReference type="Gene3D" id="2.60.120.1160">
    <property type="match status" value="1"/>
</dbReference>
<feature type="chain" id="PRO_5040423739" description="Glycoside hydrolase 131 catalytic N-terminal domain-containing protein" evidence="1">
    <location>
        <begin position="22"/>
        <end position="295"/>
    </location>
</feature>
<comment type="caution">
    <text evidence="3">The sequence shown here is derived from an EMBL/GenBank/DDBJ whole genome shotgun (WGS) entry which is preliminary data.</text>
</comment>
<dbReference type="Proteomes" id="UP000696280">
    <property type="component" value="Unassembled WGS sequence"/>
</dbReference>
<evidence type="ECO:0000313" key="4">
    <source>
        <dbReference type="Proteomes" id="UP000696280"/>
    </source>
</evidence>
<dbReference type="PANTHER" id="PTHR34612">
    <property type="entry name" value="GH131_N DOMAIN-CONTAINING PROTEIN"/>
    <property type="match status" value="1"/>
</dbReference>
<sequence>MFSKTHKSVVFLAILVKLAVGTDLIDRQVTKYGYVVWDGRFLDHSTTDDISGWSWDNRDGYAYQWYKHGPGVTDEYLAFDPKFKNPADQQSKVGVKMTVTETSYWTNWDNVVEKVRRTNLIPEGAAAINDPTPVGTGLLYYHFSILRSLINPLDVSKRHKFAFFEPEDAWYSPLPYFTELVFGGAAGENLTWNVANQSHWTAPWEIDVWQNFAYAIDFTEHHGHITLHYSTGGNDLVAVSEVIQTNTESTNHDWCIGQLVEPDGDYVFKEDVYYSGVYIEAGELTPRIAGRGDFK</sequence>
<evidence type="ECO:0000259" key="2">
    <source>
        <dbReference type="Pfam" id="PF18271"/>
    </source>
</evidence>
<protein>
    <recommendedName>
        <fullName evidence="2">Glycoside hydrolase 131 catalytic N-terminal domain-containing protein</fullName>
    </recommendedName>
</protein>
<accession>A0A9N9KVH1</accession>
<proteinExistence type="predicted"/>
<dbReference type="InterPro" id="IPR041524">
    <property type="entry name" value="GH131_N"/>
</dbReference>
<feature type="signal peptide" evidence="1">
    <location>
        <begin position="1"/>
        <end position="21"/>
    </location>
</feature>
<keyword evidence="1" id="KW-0732">Signal</keyword>
<gene>
    <name evidence="3" type="ORF">HYFRA_00004435</name>
</gene>